<feature type="compositionally biased region" description="Polar residues" evidence="1">
    <location>
        <begin position="397"/>
        <end position="406"/>
    </location>
</feature>
<gene>
    <name evidence="2 4" type="ORF">BDZ99DRAFT_479909</name>
</gene>
<dbReference type="Proteomes" id="UP000504636">
    <property type="component" value="Unplaced"/>
</dbReference>
<feature type="region of interest" description="Disordered" evidence="1">
    <location>
        <begin position="303"/>
        <end position="522"/>
    </location>
</feature>
<reference evidence="2 4" key="1">
    <citation type="journal article" date="2020" name="Stud. Mycol.">
        <title>101 Dothideomycetes genomes: a test case for predicting lifestyles and emergence of pathogens.</title>
        <authorList>
            <person name="Haridas S."/>
            <person name="Albert R."/>
            <person name="Binder M."/>
            <person name="Bloem J."/>
            <person name="Labutti K."/>
            <person name="Salamov A."/>
            <person name="Andreopoulos B."/>
            <person name="Baker S."/>
            <person name="Barry K."/>
            <person name="Bills G."/>
            <person name="Bluhm B."/>
            <person name="Cannon C."/>
            <person name="Castanera R."/>
            <person name="Culley D."/>
            <person name="Daum C."/>
            <person name="Ezra D."/>
            <person name="Gonzalez J."/>
            <person name="Henrissat B."/>
            <person name="Kuo A."/>
            <person name="Liang C."/>
            <person name="Lipzen A."/>
            <person name="Lutzoni F."/>
            <person name="Magnuson J."/>
            <person name="Mondo S."/>
            <person name="Nolan M."/>
            <person name="Ohm R."/>
            <person name="Pangilinan J."/>
            <person name="Park H.-J."/>
            <person name="Ramirez L."/>
            <person name="Alfaro M."/>
            <person name="Sun H."/>
            <person name="Tritt A."/>
            <person name="Yoshinaga Y."/>
            <person name="Zwiers L.-H."/>
            <person name="Turgeon B."/>
            <person name="Goodwin S."/>
            <person name="Spatafora J."/>
            <person name="Crous P."/>
            <person name="Grigoriev I."/>
        </authorList>
    </citation>
    <scope>NUCLEOTIDE SEQUENCE</scope>
    <source>
        <strain evidence="2 4">CBS 304.34</strain>
    </source>
</reference>
<feature type="compositionally biased region" description="Acidic residues" evidence="1">
    <location>
        <begin position="307"/>
        <end position="323"/>
    </location>
</feature>
<accession>A0A6A6YCY9</accession>
<evidence type="ECO:0000313" key="4">
    <source>
        <dbReference type="RefSeq" id="XP_033572848.1"/>
    </source>
</evidence>
<keyword evidence="3" id="KW-1185">Reference proteome</keyword>
<evidence type="ECO:0000313" key="3">
    <source>
        <dbReference type="Proteomes" id="UP000504636"/>
    </source>
</evidence>
<organism evidence="2">
    <name type="scientific">Mytilinidion resinicola</name>
    <dbReference type="NCBI Taxonomy" id="574789"/>
    <lineage>
        <taxon>Eukaryota</taxon>
        <taxon>Fungi</taxon>
        <taxon>Dikarya</taxon>
        <taxon>Ascomycota</taxon>
        <taxon>Pezizomycotina</taxon>
        <taxon>Dothideomycetes</taxon>
        <taxon>Pleosporomycetidae</taxon>
        <taxon>Mytilinidiales</taxon>
        <taxon>Mytilinidiaceae</taxon>
        <taxon>Mytilinidion</taxon>
    </lineage>
</organism>
<evidence type="ECO:0000256" key="1">
    <source>
        <dbReference type="SAM" id="MobiDB-lite"/>
    </source>
</evidence>
<name>A0A6A6YCY9_9PEZI</name>
<feature type="compositionally biased region" description="Low complexity" evidence="1">
    <location>
        <begin position="454"/>
        <end position="481"/>
    </location>
</feature>
<proteinExistence type="predicted"/>
<reference evidence="4" key="2">
    <citation type="submission" date="2020-04" db="EMBL/GenBank/DDBJ databases">
        <authorList>
            <consortium name="NCBI Genome Project"/>
        </authorList>
    </citation>
    <scope>NUCLEOTIDE SEQUENCE</scope>
    <source>
        <strain evidence="4">CBS 304.34</strain>
    </source>
</reference>
<evidence type="ECO:0000313" key="2">
    <source>
        <dbReference type="EMBL" id="KAF2805884.1"/>
    </source>
</evidence>
<dbReference type="AlphaFoldDB" id="A0A6A6YCY9"/>
<sequence>MEAEQGQFVQTTYVKEEKAAAAAKLARARKALLRNPKVKQRARRHLVDLQAPPRAVGYWPKWTPVLPPIPSTAADLDFKDDGVVSSSGEQGHEYRGLGLAVLAAMIKMRGTMPGCEILIEILSGWTCERFNSCDISARDYRGLEDSKGSSERMGYRFRRLHKRQPGGRRTLNLLSLHAATVMEAPPAVPIRMSKHRTIVPSPLSNPPLLASDLPTPTPAPPPLMRGPKMGRVFLGINNLLESLPEDVARAVLSNFRHGVPTPLGILPDDINQQCKEVVEATQQLLLSLPLSRAMGIANDWFAQYGGDPDDEDESYESNDEDNDIPARPPTSFARRDSHQNSLQAPLSRGPSPAPRTHSALSALPTQHDVANGKTRPQPHFSPDRKHMSIRSGRKSVLTLSTTQNTSPKRKAPAHSRDERLPTRPRLAGSESAPRALTAAGRDQAPTRPHKPARRSLGAGSAGPASRSSARSSSALGDSSPPSEEEVRACQKLRATFAAVTTPENETEEAGQSGGSSGRTSGY</sequence>
<dbReference type="EMBL" id="MU003708">
    <property type="protein sequence ID" value="KAF2805884.1"/>
    <property type="molecule type" value="Genomic_DNA"/>
</dbReference>
<dbReference type="GeneID" id="54463185"/>
<protein>
    <submittedName>
        <fullName evidence="2 4">Uncharacterized protein</fullName>
    </submittedName>
</protein>
<dbReference type="OrthoDB" id="10661591at2759"/>
<reference evidence="4" key="3">
    <citation type="submission" date="2025-04" db="UniProtKB">
        <authorList>
            <consortium name="RefSeq"/>
        </authorList>
    </citation>
    <scope>IDENTIFICATION</scope>
    <source>
        <strain evidence="4">CBS 304.34</strain>
    </source>
</reference>
<dbReference type="RefSeq" id="XP_033572848.1">
    <property type="nucleotide sequence ID" value="XM_033722292.1"/>
</dbReference>